<dbReference type="EMBL" id="JAGHQM010001275">
    <property type="protein sequence ID" value="KAH0555986.1"/>
    <property type="molecule type" value="Genomic_DNA"/>
</dbReference>
<dbReference type="GO" id="GO:0005634">
    <property type="term" value="C:nucleus"/>
    <property type="evidence" value="ECO:0007669"/>
    <property type="project" value="TreeGrafter"/>
</dbReference>
<evidence type="ECO:0000256" key="4">
    <source>
        <dbReference type="ARBA" id="ARBA00039789"/>
    </source>
</evidence>
<feature type="repeat" description="WD" evidence="6">
    <location>
        <begin position="88"/>
        <end position="129"/>
    </location>
</feature>
<comment type="caution">
    <text evidence="7">The sequence shown here is derived from an EMBL/GenBank/DDBJ whole genome shotgun (WGS) entry which is preliminary data.</text>
</comment>
<gene>
    <name evidence="7" type="ORF">GP486_006074</name>
</gene>
<accession>A0A9P8L810</accession>
<keyword evidence="8" id="KW-1185">Reference proteome</keyword>
<keyword evidence="1 6" id="KW-0853">WD repeat</keyword>
<feature type="repeat" description="WD" evidence="6">
    <location>
        <begin position="4"/>
        <end position="36"/>
    </location>
</feature>
<dbReference type="Gene3D" id="2.130.10.10">
    <property type="entry name" value="YVTN repeat-like/Quinoprotein amine dehydrogenase"/>
    <property type="match status" value="2"/>
</dbReference>
<dbReference type="PROSITE" id="PS50294">
    <property type="entry name" value="WD_REPEATS_REGION"/>
    <property type="match status" value="3"/>
</dbReference>
<reference evidence="7" key="1">
    <citation type="submission" date="2021-03" db="EMBL/GenBank/DDBJ databases">
        <title>Comparative genomics and phylogenomic investigation of the class Geoglossomycetes provide insights into ecological specialization and systematics.</title>
        <authorList>
            <person name="Melie T."/>
            <person name="Pirro S."/>
            <person name="Miller A.N."/>
            <person name="Quandt A."/>
        </authorList>
    </citation>
    <scope>NUCLEOTIDE SEQUENCE</scope>
    <source>
        <strain evidence="7">CAQ_001_2017</strain>
    </source>
</reference>
<sequence length="273" mass="30115">MHKLEGHSDSVRTVAYSPDGRLVASGSCDGTIRLWDDITGLAVRSLEGHSGWVESVAFSPDGRLVASGSADRTIRLWDTTTGATVRRLEGHSDWVWAVAFSPDGRLVASGSSDGTIRLWDTTTGYTLRTLECYSDRIQAMAFSPDGRLVASGLVDGTIRLLDAATGDVTKVLKRGNSVERLSFSQDGSYLDSDGEHITLGLPTHFIPPRHPPLYGLDQARQWVTWNSHNILFLPPDRRPYDFAVKDNILIIGHRSGRLTYFEFSPDIQPFVEL</sequence>
<evidence type="ECO:0000256" key="1">
    <source>
        <dbReference type="ARBA" id="ARBA00022574"/>
    </source>
</evidence>
<feature type="repeat" description="WD" evidence="6">
    <location>
        <begin position="130"/>
        <end position="171"/>
    </location>
</feature>
<dbReference type="PRINTS" id="PR00320">
    <property type="entry name" value="GPROTEINBRPT"/>
</dbReference>
<dbReference type="SUPFAM" id="SSF50978">
    <property type="entry name" value="WD40 repeat-like"/>
    <property type="match status" value="1"/>
</dbReference>
<dbReference type="InterPro" id="IPR001680">
    <property type="entry name" value="WD40_rpt"/>
</dbReference>
<dbReference type="PANTHER" id="PTHR22847:SF637">
    <property type="entry name" value="WD REPEAT DOMAIN 5B"/>
    <property type="match status" value="1"/>
</dbReference>
<dbReference type="Pfam" id="PF00400">
    <property type="entry name" value="WD40"/>
    <property type="match status" value="4"/>
</dbReference>
<comment type="function">
    <text evidence="5">Involved in mitochondrial fission. Acts as an adapter protein required to form mitochondrial fission complexes. Formation of these complexes is required to promote constriction and fission of the mitochondrial compartment at a late step in mitochondrial division.</text>
</comment>
<evidence type="ECO:0000256" key="6">
    <source>
        <dbReference type="PROSITE-ProRule" id="PRU00221"/>
    </source>
</evidence>
<proteinExistence type="inferred from homology"/>
<dbReference type="AlphaFoldDB" id="A0A9P8L810"/>
<protein>
    <recommendedName>
        <fullName evidence="4">Mitochondrial division protein 1</fullName>
    </recommendedName>
</protein>
<evidence type="ECO:0000256" key="2">
    <source>
        <dbReference type="ARBA" id="ARBA00022737"/>
    </source>
</evidence>
<evidence type="ECO:0000313" key="7">
    <source>
        <dbReference type="EMBL" id="KAH0555986.1"/>
    </source>
</evidence>
<dbReference type="PROSITE" id="PS00678">
    <property type="entry name" value="WD_REPEATS_1"/>
    <property type="match status" value="2"/>
</dbReference>
<dbReference type="PROSITE" id="PS50082">
    <property type="entry name" value="WD_REPEATS_2"/>
    <property type="match status" value="4"/>
</dbReference>
<dbReference type="InterPro" id="IPR019775">
    <property type="entry name" value="WD40_repeat_CS"/>
</dbReference>
<feature type="repeat" description="WD" evidence="6">
    <location>
        <begin position="46"/>
        <end position="87"/>
    </location>
</feature>
<evidence type="ECO:0000256" key="5">
    <source>
        <dbReference type="ARBA" id="ARBA00043913"/>
    </source>
</evidence>
<dbReference type="PANTHER" id="PTHR22847">
    <property type="entry name" value="WD40 REPEAT PROTEIN"/>
    <property type="match status" value="1"/>
</dbReference>
<dbReference type="InterPro" id="IPR015943">
    <property type="entry name" value="WD40/YVTN_repeat-like_dom_sf"/>
</dbReference>
<dbReference type="SMART" id="SM00320">
    <property type="entry name" value="WD40"/>
    <property type="match status" value="4"/>
</dbReference>
<dbReference type="CDD" id="cd00200">
    <property type="entry name" value="WD40"/>
    <property type="match status" value="1"/>
</dbReference>
<dbReference type="InterPro" id="IPR036322">
    <property type="entry name" value="WD40_repeat_dom_sf"/>
</dbReference>
<evidence type="ECO:0000256" key="3">
    <source>
        <dbReference type="ARBA" id="ARBA00038415"/>
    </source>
</evidence>
<keyword evidence="2" id="KW-0677">Repeat</keyword>
<evidence type="ECO:0000313" key="8">
    <source>
        <dbReference type="Proteomes" id="UP000750711"/>
    </source>
</evidence>
<dbReference type="InterPro" id="IPR020472">
    <property type="entry name" value="WD40_PAC1"/>
</dbReference>
<comment type="similarity">
    <text evidence="3">Belongs to the WD repeat MDV1/CAF4 family.</text>
</comment>
<dbReference type="Proteomes" id="UP000750711">
    <property type="component" value="Unassembled WGS sequence"/>
</dbReference>
<dbReference type="GO" id="GO:1990234">
    <property type="term" value="C:transferase complex"/>
    <property type="evidence" value="ECO:0007669"/>
    <property type="project" value="UniProtKB-ARBA"/>
</dbReference>
<organism evidence="7 8">
    <name type="scientific">Trichoglossum hirsutum</name>
    <dbReference type="NCBI Taxonomy" id="265104"/>
    <lineage>
        <taxon>Eukaryota</taxon>
        <taxon>Fungi</taxon>
        <taxon>Dikarya</taxon>
        <taxon>Ascomycota</taxon>
        <taxon>Pezizomycotina</taxon>
        <taxon>Geoglossomycetes</taxon>
        <taxon>Geoglossales</taxon>
        <taxon>Geoglossaceae</taxon>
        <taxon>Trichoglossum</taxon>
    </lineage>
</organism>
<name>A0A9P8L810_9PEZI</name>